<keyword evidence="1" id="KW-0732">Signal</keyword>
<accession>A0A4U1J3S5</accession>
<evidence type="ECO:0008006" key="4">
    <source>
        <dbReference type="Google" id="ProtNLM"/>
    </source>
</evidence>
<proteinExistence type="predicted"/>
<comment type="caution">
    <text evidence="2">The sequence shown here is derived from an EMBL/GenBank/DDBJ whole genome shotgun (WGS) entry which is preliminary data.</text>
</comment>
<feature type="chain" id="PRO_5020459695" description="Outer membrane protein beta-barrel domain-containing protein" evidence="1">
    <location>
        <begin position="26"/>
        <end position="192"/>
    </location>
</feature>
<evidence type="ECO:0000313" key="2">
    <source>
        <dbReference type="EMBL" id="TKD01842.1"/>
    </source>
</evidence>
<sequence>MRRSRAPLLLASFLSILAAAPAAEAYERQWHVGGGLGYSLVLPGLPGESIPTTATSLHGFGAALHGTYGLTDTFNLLVQVDGSFAPGATPVVLAGGSVGIGYVVDILRVVPWFGVMAGGYAVSALDPCGAAGETGCTSGRLGFSLPVGIDYQVSRSFTVGVSGRYGVLLLGPKGGVDQMIGAYFRAEYVWGY</sequence>
<gene>
    <name evidence="2" type="ORF">E8A74_30125</name>
</gene>
<keyword evidence="3" id="KW-1185">Reference proteome</keyword>
<dbReference type="Proteomes" id="UP000309215">
    <property type="component" value="Unassembled WGS sequence"/>
</dbReference>
<protein>
    <recommendedName>
        <fullName evidence="4">Outer membrane protein beta-barrel domain-containing protein</fullName>
    </recommendedName>
</protein>
<reference evidence="2 3" key="1">
    <citation type="submission" date="2019-04" db="EMBL/GenBank/DDBJ databases">
        <authorList>
            <person name="Li Y."/>
            <person name="Wang J."/>
        </authorList>
    </citation>
    <scope>NUCLEOTIDE SEQUENCE [LARGE SCALE GENOMIC DNA]</scope>
    <source>
        <strain evidence="2 3">DSM 14668</strain>
    </source>
</reference>
<evidence type="ECO:0000313" key="3">
    <source>
        <dbReference type="Proteomes" id="UP000309215"/>
    </source>
</evidence>
<dbReference type="OrthoDB" id="5509630at2"/>
<dbReference type="AlphaFoldDB" id="A0A4U1J3S5"/>
<organism evidence="2 3">
    <name type="scientific">Polyangium fumosum</name>
    <dbReference type="NCBI Taxonomy" id="889272"/>
    <lineage>
        <taxon>Bacteria</taxon>
        <taxon>Pseudomonadati</taxon>
        <taxon>Myxococcota</taxon>
        <taxon>Polyangia</taxon>
        <taxon>Polyangiales</taxon>
        <taxon>Polyangiaceae</taxon>
        <taxon>Polyangium</taxon>
    </lineage>
</organism>
<evidence type="ECO:0000256" key="1">
    <source>
        <dbReference type="SAM" id="SignalP"/>
    </source>
</evidence>
<dbReference type="RefSeq" id="WP_136932554.1">
    <property type="nucleotide sequence ID" value="NZ_SSMQ01000037.1"/>
</dbReference>
<name>A0A4U1J3S5_9BACT</name>
<feature type="signal peptide" evidence="1">
    <location>
        <begin position="1"/>
        <end position="25"/>
    </location>
</feature>
<dbReference type="EMBL" id="SSMQ01000037">
    <property type="protein sequence ID" value="TKD01842.1"/>
    <property type="molecule type" value="Genomic_DNA"/>
</dbReference>